<keyword evidence="3" id="KW-0813">Transport</keyword>
<evidence type="ECO:0000256" key="11">
    <source>
        <dbReference type="SAM" id="SignalP"/>
    </source>
</evidence>
<evidence type="ECO:0000256" key="6">
    <source>
        <dbReference type="ARBA" id="ARBA00022729"/>
    </source>
</evidence>
<sequence>MFAIDKLVLACALTTCTVVSHADLNVMTGDVNLKISGVIDTGIASVTNVKAGTQTKTTGVDSILGVSNLGVSGDYQIDDDYSAYFKLQAGFNPSKGEQSKDGELFDRNAYVGLKTPYGSVSLGKQWTFNDDWFVGSVFKGGYNSGAMFKFSEFDAVSEIYSNLIKYTSPNFNGLQIGAIYGLKDDSDKNTHGQIFTTAVKYDAQQWMVGAGYEYHEAQDTDNHYKLTTLAGKYQIDQWIARLGFAYADISGPGKYAAIPSNLGKQKAWSSEVGVDYLMTPKLTLSGDILYRKNTTFDTNTTVYRALAIYQIRKPISLLANIAYLNNADGASESLVNTDSGLQGGGYTDRSQLSTALGIRLTF</sequence>
<dbReference type="CDD" id="cd00342">
    <property type="entry name" value="gram_neg_porins"/>
    <property type="match status" value="1"/>
</dbReference>
<dbReference type="AlphaFoldDB" id="A0A1Z9YY66"/>
<dbReference type="OrthoDB" id="8957883at2"/>
<dbReference type="InterPro" id="IPR023614">
    <property type="entry name" value="Porin_dom_sf"/>
</dbReference>
<dbReference type="GO" id="GO:0006811">
    <property type="term" value="P:monoatomic ion transport"/>
    <property type="evidence" value="ECO:0007669"/>
    <property type="project" value="UniProtKB-KW"/>
</dbReference>
<dbReference type="RefSeq" id="WP_087620753.1">
    <property type="nucleotide sequence ID" value="NZ_NEXX01000003.1"/>
</dbReference>
<comment type="subcellular location">
    <subcellularLocation>
        <location evidence="1">Cell outer membrane</location>
        <topology evidence="1">Multi-pass membrane protein</topology>
    </subcellularLocation>
</comment>
<dbReference type="PANTHER" id="PTHR34501:SF9">
    <property type="entry name" value="MAJOR OUTER MEMBRANE PROTEIN P.IA"/>
    <property type="match status" value="1"/>
</dbReference>
<evidence type="ECO:0000256" key="10">
    <source>
        <dbReference type="ARBA" id="ARBA00023237"/>
    </source>
</evidence>
<evidence type="ECO:0000256" key="8">
    <source>
        <dbReference type="ARBA" id="ARBA00023114"/>
    </source>
</evidence>
<dbReference type="GO" id="GO:0009279">
    <property type="term" value="C:cell outer membrane"/>
    <property type="evidence" value="ECO:0007669"/>
    <property type="project" value="UniProtKB-SubCell"/>
</dbReference>
<protein>
    <submittedName>
        <fullName evidence="13">Porin</fullName>
    </submittedName>
</protein>
<evidence type="ECO:0000256" key="7">
    <source>
        <dbReference type="ARBA" id="ARBA00023065"/>
    </source>
</evidence>
<dbReference type="GO" id="GO:0046930">
    <property type="term" value="C:pore complex"/>
    <property type="evidence" value="ECO:0007669"/>
    <property type="project" value="UniProtKB-KW"/>
</dbReference>
<evidence type="ECO:0000313" key="14">
    <source>
        <dbReference type="Proteomes" id="UP000196536"/>
    </source>
</evidence>
<dbReference type="InterPro" id="IPR033900">
    <property type="entry name" value="Gram_neg_porin_domain"/>
</dbReference>
<organism evidence="13 14">
    <name type="scientific">Acinetobacter populi</name>
    <dbReference type="NCBI Taxonomy" id="1582270"/>
    <lineage>
        <taxon>Bacteria</taxon>
        <taxon>Pseudomonadati</taxon>
        <taxon>Pseudomonadota</taxon>
        <taxon>Gammaproteobacteria</taxon>
        <taxon>Moraxellales</taxon>
        <taxon>Moraxellaceae</taxon>
        <taxon>Acinetobacter</taxon>
    </lineage>
</organism>
<evidence type="ECO:0000256" key="2">
    <source>
        <dbReference type="ARBA" id="ARBA00011233"/>
    </source>
</evidence>
<dbReference type="SUPFAM" id="SSF56935">
    <property type="entry name" value="Porins"/>
    <property type="match status" value="1"/>
</dbReference>
<keyword evidence="4" id="KW-1134">Transmembrane beta strand</keyword>
<evidence type="ECO:0000313" key="13">
    <source>
        <dbReference type="EMBL" id="OUY07155.1"/>
    </source>
</evidence>
<evidence type="ECO:0000256" key="5">
    <source>
        <dbReference type="ARBA" id="ARBA00022692"/>
    </source>
</evidence>
<dbReference type="GO" id="GO:0015288">
    <property type="term" value="F:porin activity"/>
    <property type="evidence" value="ECO:0007669"/>
    <property type="project" value="UniProtKB-KW"/>
</dbReference>
<evidence type="ECO:0000256" key="1">
    <source>
        <dbReference type="ARBA" id="ARBA00004571"/>
    </source>
</evidence>
<dbReference type="Pfam" id="PF13609">
    <property type="entry name" value="Porin_4"/>
    <property type="match status" value="1"/>
</dbReference>
<reference evidence="13 14" key="1">
    <citation type="submission" date="2017-05" db="EMBL/GenBank/DDBJ databases">
        <title>Acinetobacter populi ANC 5415 (= PBJ7), whole genome shotgun sequencing project.</title>
        <authorList>
            <person name="Nemec A."/>
            <person name="Radolfova-Krizova L."/>
        </authorList>
    </citation>
    <scope>NUCLEOTIDE SEQUENCE [LARGE SCALE GENOMIC DNA]</scope>
    <source>
        <strain evidence="13 14">PBJ7</strain>
    </source>
</reference>
<evidence type="ECO:0000256" key="9">
    <source>
        <dbReference type="ARBA" id="ARBA00023136"/>
    </source>
</evidence>
<feature type="signal peptide" evidence="11">
    <location>
        <begin position="1"/>
        <end position="22"/>
    </location>
</feature>
<name>A0A1Z9YY66_9GAMM</name>
<keyword evidence="7" id="KW-0406">Ion transport</keyword>
<dbReference type="EMBL" id="NEXX01000003">
    <property type="protein sequence ID" value="OUY07155.1"/>
    <property type="molecule type" value="Genomic_DNA"/>
</dbReference>
<keyword evidence="8" id="KW-0626">Porin</keyword>
<keyword evidence="10" id="KW-0998">Cell outer membrane</keyword>
<keyword evidence="9" id="KW-0472">Membrane</keyword>
<keyword evidence="14" id="KW-1185">Reference proteome</keyword>
<keyword evidence="5" id="KW-0812">Transmembrane</keyword>
<proteinExistence type="predicted"/>
<gene>
    <name evidence="13" type="ORF">CAP51_10745</name>
</gene>
<dbReference type="Proteomes" id="UP000196536">
    <property type="component" value="Unassembled WGS sequence"/>
</dbReference>
<comment type="caution">
    <text evidence="13">The sequence shown here is derived from an EMBL/GenBank/DDBJ whole genome shotgun (WGS) entry which is preliminary data.</text>
</comment>
<evidence type="ECO:0000256" key="3">
    <source>
        <dbReference type="ARBA" id="ARBA00022448"/>
    </source>
</evidence>
<dbReference type="InterPro" id="IPR050298">
    <property type="entry name" value="Gram-neg_bact_OMP"/>
</dbReference>
<dbReference type="PANTHER" id="PTHR34501">
    <property type="entry name" value="PROTEIN YDDL-RELATED"/>
    <property type="match status" value="1"/>
</dbReference>
<evidence type="ECO:0000259" key="12">
    <source>
        <dbReference type="Pfam" id="PF13609"/>
    </source>
</evidence>
<evidence type="ECO:0000256" key="4">
    <source>
        <dbReference type="ARBA" id="ARBA00022452"/>
    </source>
</evidence>
<comment type="subunit">
    <text evidence="2">Homotrimer.</text>
</comment>
<keyword evidence="6 11" id="KW-0732">Signal</keyword>
<accession>A0A1Z9YY66</accession>
<feature type="domain" description="Porin" evidence="12">
    <location>
        <begin position="12"/>
        <end position="328"/>
    </location>
</feature>
<dbReference type="Gene3D" id="2.40.160.10">
    <property type="entry name" value="Porin"/>
    <property type="match status" value="1"/>
</dbReference>
<feature type="chain" id="PRO_5012510027" evidence="11">
    <location>
        <begin position="23"/>
        <end position="362"/>
    </location>
</feature>